<evidence type="ECO:0000259" key="15">
    <source>
        <dbReference type="PROSITE" id="PS51195"/>
    </source>
</evidence>
<dbReference type="InterPro" id="IPR050079">
    <property type="entry name" value="DEAD_box_RNA_helicase"/>
</dbReference>
<comment type="caution">
    <text evidence="16">The sequence shown here is derived from an EMBL/GenBank/DDBJ whole genome shotgun (WGS) entry which is preliminary data.</text>
</comment>
<protein>
    <recommendedName>
        <fullName evidence="10">ATP-dependent RNA helicase CshA</fullName>
        <ecNumber evidence="1">3.6.4.13</ecNumber>
    </recommendedName>
</protein>
<dbReference type="InterPro" id="IPR044742">
    <property type="entry name" value="DEAD/DEAH_RhlB"/>
</dbReference>
<evidence type="ECO:0000313" key="16">
    <source>
        <dbReference type="EMBL" id="GIM30172.1"/>
    </source>
</evidence>
<keyword evidence="7" id="KW-0346">Stress response</keyword>
<dbReference type="SMART" id="SM00487">
    <property type="entry name" value="DEXDc"/>
    <property type="match status" value="1"/>
</dbReference>
<dbReference type="PROSITE" id="PS51195">
    <property type="entry name" value="Q_MOTIF"/>
    <property type="match status" value="1"/>
</dbReference>
<dbReference type="EMBL" id="BOPZ01000029">
    <property type="protein sequence ID" value="GIM30172.1"/>
    <property type="molecule type" value="Genomic_DNA"/>
</dbReference>
<dbReference type="PROSITE" id="PS00039">
    <property type="entry name" value="DEAD_ATP_HELICASE"/>
    <property type="match status" value="1"/>
</dbReference>
<keyword evidence="3 12" id="KW-0547">Nucleotide-binding</keyword>
<dbReference type="RefSeq" id="WP_212904851.1">
    <property type="nucleotide sequence ID" value="NZ_BOPZ01000029.1"/>
</dbReference>
<evidence type="ECO:0000256" key="4">
    <source>
        <dbReference type="ARBA" id="ARBA00022801"/>
    </source>
</evidence>
<dbReference type="CDD" id="cd00268">
    <property type="entry name" value="DEADc"/>
    <property type="match status" value="1"/>
</dbReference>
<evidence type="ECO:0000256" key="3">
    <source>
        <dbReference type="ARBA" id="ARBA00022741"/>
    </source>
</evidence>
<dbReference type="InterPro" id="IPR014001">
    <property type="entry name" value="Helicase_ATP-bd"/>
</dbReference>
<evidence type="ECO:0000256" key="2">
    <source>
        <dbReference type="ARBA" id="ARBA00022490"/>
    </source>
</evidence>
<dbReference type="InterPro" id="IPR001650">
    <property type="entry name" value="Helicase_C-like"/>
</dbReference>
<accession>A0A919S1P8</accession>
<dbReference type="InterPro" id="IPR014014">
    <property type="entry name" value="RNA_helicase_DEAD_Q_motif"/>
</dbReference>
<dbReference type="Gene3D" id="3.30.70.330">
    <property type="match status" value="1"/>
</dbReference>
<dbReference type="PROSITE" id="PS51194">
    <property type="entry name" value="HELICASE_CTER"/>
    <property type="match status" value="1"/>
</dbReference>
<dbReference type="PANTHER" id="PTHR47959:SF13">
    <property type="entry name" value="ATP-DEPENDENT RNA HELICASE RHLE"/>
    <property type="match status" value="1"/>
</dbReference>
<dbReference type="GO" id="GO:0016787">
    <property type="term" value="F:hydrolase activity"/>
    <property type="evidence" value="ECO:0007669"/>
    <property type="project" value="UniProtKB-KW"/>
</dbReference>
<evidence type="ECO:0000259" key="13">
    <source>
        <dbReference type="PROSITE" id="PS51192"/>
    </source>
</evidence>
<dbReference type="AlphaFoldDB" id="A0A919S1P8"/>
<dbReference type="Pfam" id="PF00270">
    <property type="entry name" value="DEAD"/>
    <property type="match status" value="1"/>
</dbReference>
<keyword evidence="4 12" id="KW-0378">Hydrolase</keyword>
<dbReference type="CDD" id="cd18787">
    <property type="entry name" value="SF2_C_DEAD"/>
    <property type="match status" value="1"/>
</dbReference>
<keyword evidence="2" id="KW-0963">Cytoplasm</keyword>
<organism evidence="16 17">
    <name type="scientific">Clostridium polyendosporum</name>
    <dbReference type="NCBI Taxonomy" id="69208"/>
    <lineage>
        <taxon>Bacteria</taxon>
        <taxon>Bacillati</taxon>
        <taxon>Bacillota</taxon>
        <taxon>Clostridia</taxon>
        <taxon>Eubacteriales</taxon>
        <taxon>Clostridiaceae</taxon>
        <taxon>Clostridium</taxon>
    </lineage>
</organism>
<dbReference type="Pfam" id="PF00271">
    <property type="entry name" value="Helicase_C"/>
    <property type="match status" value="1"/>
</dbReference>
<dbReference type="InterPro" id="IPR012677">
    <property type="entry name" value="Nucleotide-bd_a/b_plait_sf"/>
</dbReference>
<dbReference type="Pfam" id="PF25399">
    <property type="entry name" value="DeaD_dimer"/>
    <property type="match status" value="1"/>
</dbReference>
<evidence type="ECO:0000256" key="5">
    <source>
        <dbReference type="ARBA" id="ARBA00022806"/>
    </source>
</evidence>
<dbReference type="GO" id="GO:0003724">
    <property type="term" value="F:RNA helicase activity"/>
    <property type="evidence" value="ECO:0007669"/>
    <property type="project" value="UniProtKB-EC"/>
</dbReference>
<comment type="similarity">
    <text evidence="8 12">Belongs to the DEAD box helicase family.</text>
</comment>
<dbReference type="InterPro" id="IPR000629">
    <property type="entry name" value="RNA-helicase_DEAD-box_CS"/>
</dbReference>
<dbReference type="GO" id="GO:0003723">
    <property type="term" value="F:RNA binding"/>
    <property type="evidence" value="ECO:0007669"/>
    <property type="project" value="UniProtKB-ARBA"/>
</dbReference>
<name>A0A919S1P8_9CLOT</name>
<dbReference type="PROSITE" id="PS51192">
    <property type="entry name" value="HELICASE_ATP_BIND_1"/>
    <property type="match status" value="1"/>
</dbReference>
<feature type="domain" description="DEAD-box RNA helicase Q" evidence="15">
    <location>
        <begin position="4"/>
        <end position="32"/>
    </location>
</feature>
<dbReference type="FunFam" id="3.40.50.300:FF:000108">
    <property type="entry name" value="ATP-dependent RNA helicase RhlE"/>
    <property type="match status" value="1"/>
</dbReference>
<sequence length="543" mass="61271">MSKVRFSELNLSVEVNSALTDMGFEYATPIQAQSIPVILDGKDVFGQAQTGTGKTGAFAIPTIDKVDTSKKEIQVLVLCPTRELAIQVAEEFVKLAKHKKDLRILSVYGGDSMERQIKGIKRGVQIIVGTPGRVMDHMRRGTIKLNNLTTLVLDEADEMLNMGFRDDIEEVMNSIDQPIQKLLFSATIKPTIMDIIKKHLNNPEKIKIENKEVTTPNITQKYVEVKDKDKSEVVSRLLDIHNPKLSLIFCNTKMKVDELTDALQSRGYSADKIHGDMKQSVRSNVIEKFRQGDVRILIATDVAARGLDIDDVEMVFNYDVPNHEEYYVHRIGRTGRAGRQGTSFTLVNSRQMRDLRDIVNYTKKKMEPEKIPTLKDVEEVKTNVFIDEIKKQLEEGKHKKYMSVIEKLHTEGVSPIELAAAMLERELKISDVEEIQMETSSTKSTWAKDSGMARMFVNIGRDKKLRPQDLVKAIASETGIAGKEIGTIDIYDKYTFFEIPEAYANKVIDVMSKSKVKGVRINMELAQKKGAKGSTTRGRRKSN</sequence>
<evidence type="ECO:0000256" key="1">
    <source>
        <dbReference type="ARBA" id="ARBA00012552"/>
    </source>
</evidence>
<dbReference type="Pfam" id="PF03880">
    <property type="entry name" value="DbpA"/>
    <property type="match status" value="1"/>
</dbReference>
<proteinExistence type="inferred from homology"/>
<evidence type="ECO:0000256" key="11">
    <source>
        <dbReference type="PROSITE-ProRule" id="PRU00552"/>
    </source>
</evidence>
<feature type="domain" description="Helicase ATP-binding" evidence="13">
    <location>
        <begin position="35"/>
        <end position="206"/>
    </location>
</feature>
<dbReference type="PANTHER" id="PTHR47959">
    <property type="entry name" value="ATP-DEPENDENT RNA HELICASE RHLE-RELATED"/>
    <property type="match status" value="1"/>
</dbReference>
<dbReference type="CDD" id="cd12252">
    <property type="entry name" value="RRM_DbpA"/>
    <property type="match status" value="1"/>
</dbReference>
<evidence type="ECO:0000256" key="8">
    <source>
        <dbReference type="ARBA" id="ARBA00038437"/>
    </source>
</evidence>
<evidence type="ECO:0000256" key="7">
    <source>
        <dbReference type="ARBA" id="ARBA00023016"/>
    </source>
</evidence>
<reference evidence="16" key="1">
    <citation type="submission" date="2021-03" db="EMBL/GenBank/DDBJ databases">
        <title>Taxonomic study of Clostridium polyendosporum from meadow-gley soil under rice.</title>
        <authorList>
            <person name="Kobayashi H."/>
            <person name="Tanizawa Y."/>
            <person name="Yagura M."/>
        </authorList>
    </citation>
    <scope>NUCLEOTIDE SEQUENCE</scope>
    <source>
        <strain evidence="16">JCM 30710</strain>
    </source>
</reference>
<evidence type="ECO:0000256" key="10">
    <source>
        <dbReference type="ARBA" id="ARBA00067932"/>
    </source>
</evidence>
<keyword evidence="6 12" id="KW-0067">ATP-binding</keyword>
<keyword evidence="5 12" id="KW-0347">Helicase</keyword>
<evidence type="ECO:0000313" key="17">
    <source>
        <dbReference type="Proteomes" id="UP000679179"/>
    </source>
</evidence>
<dbReference type="InterPro" id="IPR057325">
    <property type="entry name" value="DeaD_dimer"/>
</dbReference>
<evidence type="ECO:0000256" key="9">
    <source>
        <dbReference type="ARBA" id="ARBA00047984"/>
    </source>
</evidence>
<feature type="domain" description="Helicase C-terminal" evidence="14">
    <location>
        <begin position="217"/>
        <end position="378"/>
    </location>
</feature>
<dbReference type="SUPFAM" id="SSF52540">
    <property type="entry name" value="P-loop containing nucleoside triphosphate hydrolases"/>
    <property type="match status" value="1"/>
</dbReference>
<gene>
    <name evidence="16" type="ORF">CPJCM30710_28380</name>
</gene>
<dbReference type="GO" id="GO:0005524">
    <property type="term" value="F:ATP binding"/>
    <property type="evidence" value="ECO:0007669"/>
    <property type="project" value="UniProtKB-KW"/>
</dbReference>
<evidence type="ECO:0000256" key="6">
    <source>
        <dbReference type="ARBA" id="ARBA00022840"/>
    </source>
</evidence>
<dbReference type="EC" id="3.6.4.13" evidence="1"/>
<keyword evidence="17" id="KW-1185">Reference proteome</keyword>
<dbReference type="SMART" id="SM00490">
    <property type="entry name" value="HELICc"/>
    <property type="match status" value="1"/>
</dbReference>
<feature type="short sequence motif" description="Q motif" evidence="11">
    <location>
        <begin position="4"/>
        <end position="32"/>
    </location>
</feature>
<evidence type="ECO:0000259" key="14">
    <source>
        <dbReference type="PROSITE" id="PS51194"/>
    </source>
</evidence>
<dbReference type="InterPro" id="IPR011545">
    <property type="entry name" value="DEAD/DEAH_box_helicase_dom"/>
</dbReference>
<comment type="catalytic activity">
    <reaction evidence="9">
        <text>ATP + H2O = ADP + phosphate + H(+)</text>
        <dbReference type="Rhea" id="RHEA:13065"/>
        <dbReference type="ChEBI" id="CHEBI:15377"/>
        <dbReference type="ChEBI" id="CHEBI:15378"/>
        <dbReference type="ChEBI" id="CHEBI:30616"/>
        <dbReference type="ChEBI" id="CHEBI:43474"/>
        <dbReference type="ChEBI" id="CHEBI:456216"/>
        <dbReference type="EC" id="3.6.4.13"/>
    </reaction>
</comment>
<dbReference type="GO" id="GO:0005829">
    <property type="term" value="C:cytosol"/>
    <property type="evidence" value="ECO:0007669"/>
    <property type="project" value="TreeGrafter"/>
</dbReference>
<dbReference type="Proteomes" id="UP000679179">
    <property type="component" value="Unassembled WGS sequence"/>
</dbReference>
<evidence type="ECO:0000256" key="12">
    <source>
        <dbReference type="RuleBase" id="RU000492"/>
    </source>
</evidence>
<dbReference type="Gene3D" id="3.40.50.300">
    <property type="entry name" value="P-loop containing nucleotide triphosphate hydrolases"/>
    <property type="match status" value="2"/>
</dbReference>
<dbReference type="InterPro" id="IPR027417">
    <property type="entry name" value="P-loop_NTPase"/>
</dbReference>
<dbReference type="InterPro" id="IPR005580">
    <property type="entry name" value="DbpA/CsdA_RNA-bd_dom"/>
</dbReference>